<name>A0A1E5XRF5_9HYPH</name>
<evidence type="ECO:0000313" key="2">
    <source>
        <dbReference type="Proteomes" id="UP000095463"/>
    </source>
</evidence>
<keyword evidence="2" id="KW-1185">Reference proteome</keyword>
<protein>
    <submittedName>
        <fullName evidence="1">Uncharacterized protein</fullName>
    </submittedName>
</protein>
<dbReference type="OrthoDB" id="7343943at2"/>
<evidence type="ECO:0000313" key="1">
    <source>
        <dbReference type="EMBL" id="OEO31192.1"/>
    </source>
</evidence>
<dbReference type="InterPro" id="IPR029062">
    <property type="entry name" value="Class_I_gatase-like"/>
</dbReference>
<gene>
    <name evidence="1" type="ORF">VW23_017670</name>
</gene>
<dbReference type="Proteomes" id="UP000095463">
    <property type="component" value="Unassembled WGS sequence"/>
</dbReference>
<dbReference type="SUPFAM" id="SSF52317">
    <property type="entry name" value="Class I glutamine amidotransferase-like"/>
    <property type="match status" value="1"/>
</dbReference>
<dbReference type="EMBL" id="LAJE02000167">
    <property type="protein sequence ID" value="OEO31192.1"/>
    <property type="molecule type" value="Genomic_DNA"/>
</dbReference>
<reference evidence="1 2" key="1">
    <citation type="journal article" date="2015" name="Genome Announc.">
        <title>Genome Assemblies of Three Soil-Associated Devosia species: D. insulae, D. limi, and D. soli.</title>
        <authorList>
            <person name="Hassan Y.I."/>
            <person name="Lepp D."/>
            <person name="Zhou T."/>
        </authorList>
    </citation>
    <scope>NUCLEOTIDE SEQUENCE [LARGE SCALE GENOMIC DNA]</scope>
    <source>
        <strain evidence="1 2">DS-56</strain>
    </source>
</reference>
<sequence length="209" mass="24129">MKDIGYVCSGDGGQVTTFDDYRAYIDDMIYVMELDRVDLQQYRAIVIPDFSNQEVLARHAGKFDDYLAKGGFLIAFEPSRLDQWLTIVDVPWFERGTKDWKWWMKPGGRLEVYQPEPKHPMAEAIPVADMSWHFFGAYRFFPGAQPILNLDNDEGCLMFDYRLPEGGGRLICSTIDPVVHSGRRFMPATTRFLNGFFPWLKAEVAREHA</sequence>
<accession>A0A1E5XRF5</accession>
<organism evidence="1 2">
    <name type="scientific">Devosia insulae DS-56</name>
    <dbReference type="NCBI Taxonomy" id="1116389"/>
    <lineage>
        <taxon>Bacteria</taxon>
        <taxon>Pseudomonadati</taxon>
        <taxon>Pseudomonadota</taxon>
        <taxon>Alphaproteobacteria</taxon>
        <taxon>Hyphomicrobiales</taxon>
        <taxon>Devosiaceae</taxon>
        <taxon>Devosia</taxon>
    </lineage>
</organism>
<comment type="caution">
    <text evidence="1">The sequence shown here is derived from an EMBL/GenBank/DDBJ whole genome shotgun (WGS) entry which is preliminary data.</text>
</comment>
<proteinExistence type="predicted"/>
<dbReference type="AlphaFoldDB" id="A0A1E5XRF5"/>
<dbReference type="RefSeq" id="WP_069909642.1">
    <property type="nucleotide sequence ID" value="NZ_LAJE02000167.1"/>
</dbReference>